<evidence type="ECO:0000313" key="4">
    <source>
        <dbReference type="Proteomes" id="UP001560573"/>
    </source>
</evidence>
<dbReference type="EMBL" id="JAULBC010000001">
    <property type="protein sequence ID" value="MEX6686337.1"/>
    <property type="molecule type" value="Genomic_DNA"/>
</dbReference>
<evidence type="ECO:0000313" key="3">
    <source>
        <dbReference type="EMBL" id="MEX6686337.1"/>
    </source>
</evidence>
<keyword evidence="1" id="KW-0732">Signal</keyword>
<dbReference type="InterPro" id="IPR031345">
    <property type="entry name" value="T9SS_Plug_N"/>
</dbReference>
<dbReference type="Proteomes" id="UP001560573">
    <property type="component" value="Unassembled WGS sequence"/>
</dbReference>
<reference evidence="3 4" key="1">
    <citation type="submission" date="2023-07" db="EMBL/GenBank/DDBJ databases">
        <authorList>
            <person name="Lian W.-H."/>
        </authorList>
    </citation>
    <scope>NUCLEOTIDE SEQUENCE [LARGE SCALE GENOMIC DNA]</scope>
    <source>
        <strain evidence="3 4">SYSU DXS3180</strain>
    </source>
</reference>
<gene>
    <name evidence="3" type="ORF">QTN47_02460</name>
</gene>
<evidence type="ECO:0000256" key="1">
    <source>
        <dbReference type="SAM" id="SignalP"/>
    </source>
</evidence>
<comment type="caution">
    <text evidence="3">The sequence shown here is derived from an EMBL/GenBank/DDBJ whole genome shotgun (WGS) entry which is preliminary data.</text>
</comment>
<dbReference type="SUPFAM" id="SSF81296">
    <property type="entry name" value="E set domains"/>
    <property type="match status" value="1"/>
</dbReference>
<name>A0ABV3Z8Z9_9BACT</name>
<sequence length="428" mass="49545">MKTVRKLAVLLIFFLPFAGKAQLRDSTYMPNVRGIKLFVTGDQMTYPIMSLGALNTLELHFDDADNYVKNFSYTYQLCNADWKPVTLGALDFIQGFTQNRISEYRQSSIAKVPYVHYVARLPERSCVPTKSGNYILKVFLNGDTTKLAFTRRLLIFETLTAVSSQIVQPYNSDLFQTHQKIQFFVDKSRLNLINPLDQLKVVVMQNYRWDNASYMSQPTFMRNNLFEYSNETNCVFPAGKEFRWVDLRSFRFQSERINSVDKNATPFSVVLKPDGDRAQSRFLTYRDLNGFWEISTSDLINPWWQGDYANVRFIYRPTSGQPYDGKDVYIIGQFTSYKLNDSTKMTFNAADGVYEKTMLLKQGYYTYTYATANTADKNKVADVSLTDGNYWETENDYTVLVYFRDLSGRHDRLICVSTINSKATRVGF</sequence>
<dbReference type="RefSeq" id="WP_369327730.1">
    <property type="nucleotide sequence ID" value="NZ_JAULBC010000001.1"/>
</dbReference>
<dbReference type="InterPro" id="IPR013783">
    <property type="entry name" value="Ig-like_fold"/>
</dbReference>
<feature type="signal peptide" evidence="1">
    <location>
        <begin position="1"/>
        <end position="21"/>
    </location>
</feature>
<accession>A0ABV3Z8Z9</accession>
<dbReference type="InterPro" id="IPR014756">
    <property type="entry name" value="Ig_E-set"/>
</dbReference>
<dbReference type="Gene3D" id="2.60.40.10">
    <property type="entry name" value="Immunoglobulins"/>
    <property type="match status" value="1"/>
</dbReference>
<proteinExistence type="predicted"/>
<organism evidence="3 4">
    <name type="scientific">Danxiaibacter flavus</name>
    <dbReference type="NCBI Taxonomy" id="3049108"/>
    <lineage>
        <taxon>Bacteria</taxon>
        <taxon>Pseudomonadati</taxon>
        <taxon>Bacteroidota</taxon>
        <taxon>Chitinophagia</taxon>
        <taxon>Chitinophagales</taxon>
        <taxon>Chitinophagaceae</taxon>
        <taxon>Danxiaibacter</taxon>
    </lineage>
</organism>
<evidence type="ECO:0000259" key="2">
    <source>
        <dbReference type="Pfam" id="PF17116"/>
    </source>
</evidence>
<keyword evidence="4" id="KW-1185">Reference proteome</keyword>
<dbReference type="Pfam" id="PF17116">
    <property type="entry name" value="T9SS_plug_1st"/>
    <property type="match status" value="1"/>
</dbReference>
<protein>
    <submittedName>
        <fullName evidence="3">DUF5103 domain-containing protein</fullName>
    </submittedName>
</protein>
<feature type="domain" description="Type 9 secretion system plug protein N-terminal" evidence="2">
    <location>
        <begin position="32"/>
        <end position="157"/>
    </location>
</feature>
<feature type="chain" id="PRO_5047262329" evidence="1">
    <location>
        <begin position="22"/>
        <end position="428"/>
    </location>
</feature>